<evidence type="ECO:0000256" key="1">
    <source>
        <dbReference type="SAM" id="Phobius"/>
    </source>
</evidence>
<keyword evidence="1" id="KW-0812">Transmembrane</keyword>
<keyword evidence="1" id="KW-0472">Membrane</keyword>
<proteinExistence type="predicted"/>
<feature type="transmembrane region" description="Helical" evidence="1">
    <location>
        <begin position="190"/>
        <end position="211"/>
    </location>
</feature>
<keyword evidence="1" id="KW-1133">Transmembrane helix</keyword>
<dbReference type="RefSeq" id="WP_119635185.1">
    <property type="nucleotide sequence ID" value="NZ_QXVO01000006.1"/>
</dbReference>
<accession>A0A418JL03</accession>
<feature type="transmembrane region" description="Helical" evidence="1">
    <location>
        <begin position="231"/>
        <end position="251"/>
    </location>
</feature>
<evidence type="ECO:0000313" key="2">
    <source>
        <dbReference type="EMBL" id="RIO47014.1"/>
    </source>
</evidence>
<dbReference type="EMBL" id="QXVO01000006">
    <property type="protein sequence ID" value="RIO47014.1"/>
    <property type="molecule type" value="Genomic_DNA"/>
</dbReference>
<evidence type="ECO:0000313" key="3">
    <source>
        <dbReference type="Proteomes" id="UP000285625"/>
    </source>
</evidence>
<feature type="transmembrane region" description="Helical" evidence="1">
    <location>
        <begin position="165"/>
        <end position="183"/>
    </location>
</feature>
<protein>
    <submittedName>
        <fullName evidence="2">Uncharacterized protein</fullName>
    </submittedName>
</protein>
<dbReference type="Proteomes" id="UP000285625">
    <property type="component" value="Unassembled WGS sequence"/>
</dbReference>
<gene>
    <name evidence="2" type="ORF">BUZ57_03235</name>
</gene>
<feature type="transmembrane region" description="Helical" evidence="1">
    <location>
        <begin position="125"/>
        <end position="145"/>
    </location>
</feature>
<name>A0A418JL03_STAHY</name>
<feature type="transmembrane region" description="Helical" evidence="1">
    <location>
        <begin position="96"/>
        <end position="113"/>
    </location>
</feature>
<organism evidence="2 3">
    <name type="scientific">Staphylococcus hyicus</name>
    <dbReference type="NCBI Taxonomy" id="1284"/>
    <lineage>
        <taxon>Bacteria</taxon>
        <taxon>Bacillati</taxon>
        <taxon>Bacillota</taxon>
        <taxon>Bacilli</taxon>
        <taxon>Bacillales</taxon>
        <taxon>Staphylococcaceae</taxon>
        <taxon>Staphylococcus</taxon>
    </lineage>
</organism>
<sequence>MLESNLSIIASTLTIIGFFISIFIKQHSINNSQKINGNNNSIDNHQSFIINENNTYNDVKNLINNQNTENEWLNTFLILGVFLVTITLFIKFNHLIITISCLFTLITSFIIWTKLVKYHLSMRAFLFYAIKYILISSILLTGLFFNPVLVSNLENNLPPLDKSNSISFIISIFTMSTSTYTYLKNLGIPSYETFVIFFRFLSLIFIYLMLYDDIKKNSFLKKTAQFYKNTGRLFFSYFLLSLYLCSVLYLMHFYHFQGFTRTILNPVFDWLGIPHK</sequence>
<feature type="transmembrane region" description="Helical" evidence="1">
    <location>
        <begin position="6"/>
        <end position="24"/>
    </location>
</feature>
<comment type="caution">
    <text evidence="2">The sequence shown here is derived from an EMBL/GenBank/DDBJ whole genome shotgun (WGS) entry which is preliminary data.</text>
</comment>
<reference evidence="2 3" key="1">
    <citation type="journal article" date="2016" name="Front. Microbiol.">
        <title>Comprehensive Phylogenetic Analysis of Bovine Non-aureus Staphylococci Species Based on Whole-Genome Sequencing.</title>
        <authorList>
            <person name="Naushad S."/>
            <person name="Barkema H.W."/>
            <person name="Luby C."/>
            <person name="Condas L.A."/>
            <person name="Nobrega D.B."/>
            <person name="Carson D.A."/>
            <person name="De Buck J."/>
        </authorList>
    </citation>
    <scope>NUCLEOTIDE SEQUENCE [LARGE SCALE GENOMIC DNA]</scope>
    <source>
        <strain evidence="2 3">SNUC 5959</strain>
    </source>
</reference>
<dbReference type="AlphaFoldDB" id="A0A418JL03"/>
<feature type="transmembrane region" description="Helical" evidence="1">
    <location>
        <begin position="72"/>
        <end position="90"/>
    </location>
</feature>